<gene>
    <name evidence="1" type="ORF">SAMN06295945_1078</name>
</gene>
<dbReference type="Proteomes" id="UP000218069">
    <property type="component" value="Unassembled WGS sequence"/>
</dbReference>
<name>A0A240E0J7_9BURK</name>
<dbReference type="RefSeq" id="WP_165766413.1">
    <property type="nucleotide sequence ID" value="NZ_OANS01000002.1"/>
</dbReference>
<dbReference type="AlphaFoldDB" id="A0A240E0J7"/>
<reference evidence="2" key="1">
    <citation type="submission" date="2017-08" db="EMBL/GenBank/DDBJ databases">
        <authorList>
            <person name="Varghese N."/>
            <person name="Submissions S."/>
        </authorList>
    </citation>
    <scope>NUCLEOTIDE SEQUENCE [LARGE SCALE GENOMIC DNA]</scope>
    <source>
        <strain evidence="2">AP-Melu-1000-B4</strain>
    </source>
</reference>
<keyword evidence="2" id="KW-1185">Reference proteome</keyword>
<dbReference type="EMBL" id="OANS01000002">
    <property type="protein sequence ID" value="SNX28732.1"/>
    <property type="molecule type" value="Genomic_DNA"/>
</dbReference>
<evidence type="ECO:0000313" key="2">
    <source>
        <dbReference type="Proteomes" id="UP000218069"/>
    </source>
</evidence>
<evidence type="ECO:0000313" key="1">
    <source>
        <dbReference type="EMBL" id="SNX28732.1"/>
    </source>
</evidence>
<sequence length="58" mass="6858">MAQLTYINAVQKLETGDSFTLHDMKSLSYADLDKLFEEIKYWKVYGNSQPKINEVKQW</sequence>
<proteinExistence type="predicted"/>
<protein>
    <submittedName>
        <fullName evidence="1">Uncharacterized protein</fullName>
    </submittedName>
</protein>
<accession>A0A240E0J7</accession>
<organism evidence="1 2">
    <name type="scientific">Polynucleobacter meluiroseus</name>
    <dbReference type="NCBI Taxonomy" id="1938814"/>
    <lineage>
        <taxon>Bacteria</taxon>
        <taxon>Pseudomonadati</taxon>
        <taxon>Pseudomonadota</taxon>
        <taxon>Betaproteobacteria</taxon>
        <taxon>Burkholderiales</taxon>
        <taxon>Burkholderiaceae</taxon>
        <taxon>Polynucleobacter</taxon>
    </lineage>
</organism>